<evidence type="ECO:0000256" key="9">
    <source>
        <dbReference type="ARBA" id="ARBA00025162"/>
    </source>
</evidence>
<comment type="caution">
    <text evidence="13">The sequence shown here is derived from an EMBL/GenBank/DDBJ whole genome shotgun (WGS) entry which is preliminary data.</text>
</comment>
<dbReference type="Proteomes" id="UP000015441">
    <property type="component" value="Unassembled WGS sequence"/>
</dbReference>
<protein>
    <recommendedName>
        <fullName evidence="10">Translation initiation factor IF-2, mitochondrial</fullName>
    </recommendedName>
</protein>
<feature type="compositionally biased region" description="Basic and acidic residues" evidence="11">
    <location>
        <begin position="795"/>
        <end position="804"/>
    </location>
</feature>
<dbReference type="GO" id="GO:0005525">
    <property type="term" value="F:GTP binding"/>
    <property type="evidence" value="ECO:0007669"/>
    <property type="project" value="UniProtKB-KW"/>
</dbReference>
<comment type="similarity">
    <text evidence="2">Belongs to the TRAFAC class translation factor GTPase superfamily. Classic translation factor GTPase family. IF-2 subfamily.</text>
</comment>
<dbReference type="Gene3D" id="3.40.50.300">
    <property type="entry name" value="P-loop containing nucleotide triphosphate hydrolases"/>
    <property type="match status" value="1"/>
</dbReference>
<dbReference type="Pfam" id="PF22042">
    <property type="entry name" value="EF-G_D2"/>
    <property type="match status" value="1"/>
</dbReference>
<dbReference type="InParanoid" id="N1J4X1"/>
<dbReference type="HOGENOM" id="CLU_281734_0_0_1"/>
<dbReference type="InterPro" id="IPR000795">
    <property type="entry name" value="T_Tr_GTP-bd_dom"/>
</dbReference>
<dbReference type="Gene3D" id="3.40.50.10050">
    <property type="entry name" value="Translation initiation factor IF- 2, domain 3"/>
    <property type="match status" value="1"/>
</dbReference>
<evidence type="ECO:0000313" key="14">
    <source>
        <dbReference type="Proteomes" id="UP000015441"/>
    </source>
</evidence>
<feature type="compositionally biased region" description="Polar residues" evidence="11">
    <location>
        <begin position="196"/>
        <end position="205"/>
    </location>
</feature>
<feature type="compositionally biased region" description="Polar residues" evidence="11">
    <location>
        <begin position="144"/>
        <end position="153"/>
    </location>
</feature>
<feature type="domain" description="Tr-type G" evidence="12">
    <location>
        <begin position="812"/>
        <end position="980"/>
    </location>
</feature>
<keyword evidence="6" id="KW-0809">Transit peptide</keyword>
<comment type="subcellular location">
    <subcellularLocation>
        <location evidence="1">Mitochondrion</location>
    </subcellularLocation>
</comment>
<feature type="region of interest" description="Disordered" evidence="11">
    <location>
        <begin position="442"/>
        <end position="472"/>
    </location>
</feature>
<evidence type="ECO:0000313" key="13">
    <source>
        <dbReference type="EMBL" id="CCU74191.1"/>
    </source>
</evidence>
<feature type="compositionally biased region" description="Basic and acidic residues" evidence="11">
    <location>
        <begin position="610"/>
        <end position="624"/>
    </location>
</feature>
<dbReference type="InterPro" id="IPR005225">
    <property type="entry name" value="Small_GTP-bd"/>
</dbReference>
<dbReference type="FunFam" id="3.40.50.300:FF:000019">
    <property type="entry name" value="Translation initiation factor IF-2"/>
    <property type="match status" value="1"/>
</dbReference>
<dbReference type="PROSITE" id="PS51722">
    <property type="entry name" value="G_TR_2"/>
    <property type="match status" value="1"/>
</dbReference>
<dbReference type="SUPFAM" id="SSF52156">
    <property type="entry name" value="Initiation factor IF2/eIF5b, domain 3"/>
    <property type="match status" value="1"/>
</dbReference>
<dbReference type="GO" id="GO:0003743">
    <property type="term" value="F:translation initiation factor activity"/>
    <property type="evidence" value="ECO:0007669"/>
    <property type="project" value="UniProtKB-KW"/>
</dbReference>
<evidence type="ECO:0000256" key="1">
    <source>
        <dbReference type="ARBA" id="ARBA00004173"/>
    </source>
</evidence>
<evidence type="ECO:0000256" key="5">
    <source>
        <dbReference type="ARBA" id="ARBA00022917"/>
    </source>
</evidence>
<feature type="region of interest" description="Disordered" evidence="11">
    <location>
        <begin position="599"/>
        <end position="678"/>
    </location>
</feature>
<dbReference type="CDD" id="cd01887">
    <property type="entry name" value="IF2_eIF5B"/>
    <property type="match status" value="1"/>
</dbReference>
<dbReference type="OrthoDB" id="361630at2759"/>
<comment type="function">
    <text evidence="9">One of the essential components for the initiation of protein synthesis. Protects formylmethionyl-tRNA from spontaneous hydrolysis and promotes its binding to the 30S ribosomal subunits. Also involved in the hydrolysis of GTP during the formation of the 70S ribosomal complex.</text>
</comment>
<feature type="compositionally biased region" description="Basic and acidic residues" evidence="11">
    <location>
        <begin position="666"/>
        <end position="678"/>
    </location>
</feature>
<feature type="compositionally biased region" description="Polar residues" evidence="11">
    <location>
        <begin position="599"/>
        <end position="608"/>
    </location>
</feature>
<dbReference type="InterPro" id="IPR036925">
    <property type="entry name" value="TIF_IF2_dom3_sf"/>
</dbReference>
<feature type="region of interest" description="Disordered" evidence="11">
    <location>
        <begin position="309"/>
        <end position="358"/>
    </location>
</feature>
<evidence type="ECO:0000259" key="12">
    <source>
        <dbReference type="PROSITE" id="PS51722"/>
    </source>
</evidence>
<keyword evidence="14" id="KW-1185">Reference proteome</keyword>
<keyword evidence="5" id="KW-0648">Protein biosynthesis</keyword>
<keyword evidence="4" id="KW-0547">Nucleotide-binding</keyword>
<accession>N1J4X1</accession>
<dbReference type="HAMAP" id="MF_00100_B">
    <property type="entry name" value="IF_2_B"/>
    <property type="match status" value="1"/>
</dbReference>
<dbReference type="PANTHER" id="PTHR43381">
    <property type="entry name" value="TRANSLATION INITIATION FACTOR IF-2-RELATED"/>
    <property type="match status" value="1"/>
</dbReference>
<feature type="region of interest" description="Disordered" evidence="11">
    <location>
        <begin position="115"/>
        <end position="266"/>
    </location>
</feature>
<dbReference type="EMBL" id="CAUH01000051">
    <property type="protein sequence ID" value="CCU74191.1"/>
    <property type="molecule type" value="Genomic_DNA"/>
</dbReference>
<dbReference type="FunFam" id="3.40.50.10050:FF:000001">
    <property type="entry name" value="Translation initiation factor IF-2"/>
    <property type="match status" value="1"/>
</dbReference>
<dbReference type="GO" id="GO:0005739">
    <property type="term" value="C:mitochondrion"/>
    <property type="evidence" value="ECO:0007669"/>
    <property type="project" value="UniProtKB-SubCell"/>
</dbReference>
<organism evidence="13 14">
    <name type="scientific">Blumeria graminis f. sp. hordei (strain DH14)</name>
    <name type="common">Barley powdery mildew</name>
    <name type="synonym">Oidium monilioides f. sp. hordei</name>
    <dbReference type="NCBI Taxonomy" id="546991"/>
    <lineage>
        <taxon>Eukaryota</taxon>
        <taxon>Fungi</taxon>
        <taxon>Dikarya</taxon>
        <taxon>Ascomycota</taxon>
        <taxon>Pezizomycotina</taxon>
        <taxon>Leotiomycetes</taxon>
        <taxon>Erysiphales</taxon>
        <taxon>Erysiphaceae</taxon>
        <taxon>Blumeria</taxon>
        <taxon>Blumeria hordei</taxon>
    </lineage>
</organism>
<feature type="compositionally biased region" description="Polar residues" evidence="11">
    <location>
        <begin position="310"/>
        <end position="331"/>
    </location>
</feature>
<feature type="compositionally biased region" description="Low complexity" evidence="11">
    <location>
        <begin position="645"/>
        <end position="655"/>
    </location>
</feature>
<dbReference type="InterPro" id="IPR044145">
    <property type="entry name" value="IF2_II"/>
</dbReference>
<dbReference type="eggNOG" id="KOG1145">
    <property type="taxonomic scope" value="Eukaryota"/>
</dbReference>
<dbReference type="InterPro" id="IPR009000">
    <property type="entry name" value="Transl_B-barrel_sf"/>
</dbReference>
<dbReference type="CDD" id="cd03692">
    <property type="entry name" value="mtIF2_IVc"/>
    <property type="match status" value="1"/>
</dbReference>
<evidence type="ECO:0000256" key="4">
    <source>
        <dbReference type="ARBA" id="ARBA00022741"/>
    </source>
</evidence>
<reference evidence="13 14" key="1">
    <citation type="journal article" date="2010" name="Science">
        <title>Genome expansion and gene loss in powdery mildew fungi reveal tradeoffs in extreme parasitism.</title>
        <authorList>
            <person name="Spanu P.D."/>
            <person name="Abbott J.C."/>
            <person name="Amselem J."/>
            <person name="Burgis T.A."/>
            <person name="Soanes D.M."/>
            <person name="Stueber K."/>
            <person name="Ver Loren van Themaat E."/>
            <person name="Brown J.K.M."/>
            <person name="Butcher S.A."/>
            <person name="Gurr S.J."/>
            <person name="Lebrun M.-H."/>
            <person name="Ridout C.J."/>
            <person name="Schulze-Lefert P."/>
            <person name="Talbot N.J."/>
            <person name="Ahmadinejad N."/>
            <person name="Ametz C."/>
            <person name="Barton G.R."/>
            <person name="Benjdia M."/>
            <person name="Bidzinski P."/>
            <person name="Bindschedler L.V."/>
            <person name="Both M."/>
            <person name="Brewer M.T."/>
            <person name="Cadle-Davidson L."/>
            <person name="Cadle-Davidson M.M."/>
            <person name="Collemare J."/>
            <person name="Cramer R."/>
            <person name="Frenkel O."/>
            <person name="Godfrey D."/>
            <person name="Harriman J."/>
            <person name="Hoede C."/>
            <person name="King B.C."/>
            <person name="Klages S."/>
            <person name="Kleemann J."/>
            <person name="Knoll D."/>
            <person name="Koti P.S."/>
            <person name="Kreplak J."/>
            <person name="Lopez-Ruiz F.J."/>
            <person name="Lu X."/>
            <person name="Maekawa T."/>
            <person name="Mahanil S."/>
            <person name="Micali C."/>
            <person name="Milgroom M.G."/>
            <person name="Montana G."/>
            <person name="Noir S."/>
            <person name="O'Connell R.J."/>
            <person name="Oberhaensli S."/>
            <person name="Parlange F."/>
            <person name="Pedersen C."/>
            <person name="Quesneville H."/>
            <person name="Reinhardt R."/>
            <person name="Rott M."/>
            <person name="Sacristan S."/>
            <person name="Schmidt S.M."/>
            <person name="Schoen M."/>
            <person name="Skamnioti P."/>
            <person name="Sommer H."/>
            <person name="Stephens A."/>
            <person name="Takahara H."/>
            <person name="Thordal-Christensen H."/>
            <person name="Vigouroux M."/>
            <person name="Wessling R."/>
            <person name="Wicker T."/>
            <person name="Panstruga R."/>
        </authorList>
    </citation>
    <scope>NUCLEOTIDE SEQUENCE [LARGE SCALE GENOMIC DNA]</scope>
    <source>
        <strain evidence="13">DH14</strain>
    </source>
</reference>
<dbReference type="InterPro" id="IPR000178">
    <property type="entry name" value="TF_IF2_bacterial-like"/>
</dbReference>
<dbReference type="Pfam" id="PF11987">
    <property type="entry name" value="IF-2"/>
    <property type="match status" value="1"/>
</dbReference>
<dbReference type="Gene3D" id="2.40.30.10">
    <property type="entry name" value="Translation factors"/>
    <property type="match status" value="2"/>
</dbReference>
<dbReference type="PANTHER" id="PTHR43381:SF20">
    <property type="entry name" value="TRANSLATION INITIATION FACTOR IF-2, MITOCHONDRIAL"/>
    <property type="match status" value="1"/>
</dbReference>
<dbReference type="NCBIfam" id="TIGR00231">
    <property type="entry name" value="small_GTP"/>
    <property type="match status" value="1"/>
</dbReference>
<proteinExistence type="inferred from homology"/>
<dbReference type="GO" id="GO:0003924">
    <property type="term" value="F:GTPase activity"/>
    <property type="evidence" value="ECO:0007669"/>
    <property type="project" value="InterPro"/>
</dbReference>
<evidence type="ECO:0000256" key="3">
    <source>
        <dbReference type="ARBA" id="ARBA00022540"/>
    </source>
</evidence>
<dbReference type="FunFam" id="2.40.30.10:FF:000008">
    <property type="entry name" value="Translation initiation factor IF-2"/>
    <property type="match status" value="1"/>
</dbReference>
<keyword evidence="3 13" id="KW-0396">Initiation factor</keyword>
<evidence type="ECO:0000256" key="8">
    <source>
        <dbReference type="ARBA" id="ARBA00023134"/>
    </source>
</evidence>
<feature type="compositionally biased region" description="Polar residues" evidence="11">
    <location>
        <begin position="625"/>
        <end position="636"/>
    </location>
</feature>
<dbReference type="STRING" id="546991.N1J4X1"/>
<keyword evidence="8" id="KW-0342">GTP-binding</keyword>
<feature type="compositionally biased region" description="Polar residues" evidence="11">
    <location>
        <begin position="446"/>
        <end position="460"/>
    </location>
</feature>
<feature type="compositionally biased region" description="Polar residues" evidence="11">
    <location>
        <begin position="248"/>
        <end position="258"/>
    </location>
</feature>
<sequence length="1364" mass="152099">MHKSRLLQKSYGKDMRQHCWLKESSKQGLSTISSSKIRQPWTCLILQRTFLQSSYSGTNLLRKTVLGPRKNYQYLHQPSCGRYINDRSTVGPVIFERSKKSGIASWGLHSKDEATTGHESFATKKQNKSPSWGMSTAKEDNDKSNSAGINSKPSAPVWGLPSRDKAIIGHESLATKKQNKSPSWGMSTAKEDNDKSNSAGINSKPSAPVWGLPSRDKAIIGHESLATKKQNKSPSWGMSTAKEDNDKSNSAGINSKPSSPVWGLPSRDKAIIGHESLATKKQNESPSWGLSLNRGASFESLSYRAKNEARTPNQGSFLHSETSSTKIQSDQARVPGSKISSVSPSLDERSKMASLSHSFNTSKPYRKFGLKESVRSQITPKNTYAEHDRSCQSFVKESSLSSWSSSRGDTTSISQKFSRKALDSAGILHREGNNYMHHENERVNKSSEGSIQHENSLVSDENTRRSDISLNPGGRVEIENMLNPLNPGIYFNENSEFEESRAMRERNAQFGNYIPLRQQQENRENENQPNNLPQSREITDLKNREIFPLLNGTRESEPTKYQITENRNKDMRMINFTDTRLDKFKNNYDIEEDKKVELSQQTCNTSEESGFDKTQEPKYIEKSPRSTLEQASNTSDVEGKYQPKSSSRSIDLSLSTRPRREKKKRGLENKPKFEDERPKIFGKDKDKARREAKFSRSEEEEIEVQKILEQKLERQRIRAEKRAARKTSITPLLLPQYITIANLAVAMRIRYEELATKMKELGYEDTHSNVILNAENSTLIAMEYSFEPMIERDDSEDLKAREPHPNPSELPRRPPIVTIMGHVDHGKTTLLDFLRKSSVAANEFGGITQHIGAFSVPMPGGKIITFLDTPGHAAFLSMRQRGANVTDIVVLVVASDDSVKPQTIEAINHAKAAQVPMIVAINKIDKPESDPEKVKLDLARYGVEIEDFGGDTQVVCVSGKTGKGMNELEETISALSEILDLQAEATGPIEGWVLEASIKSQGKVATILIRRGTLRSGDIVVAGDTWAKVRILRNEFGTELVEAGPGTPVEVDGWREQPLAGDEVLQAENEAVAKRAVVYRLEKKQLDRLAADIEVINAVRDETRNLRKLVKAARDEAIEEKNAGKGWKFVSPQRQEKTDGPKKVPFVIKADVSGSLEAVLDQVNMLSSKEVEPNVIRSGVGPVSEFDVSHASAASGYIINFNSAIEPHIARLAAESGVKIIDSKVIYALIEAVKAELSELLTPIVTKTVVGEAEISMIFSINLKNRKPEIVAGCKVVNGSIKKTGKVRVLRSDDVIFDGKPARTLPLQRTNLMLGELSSLKVLKRSVQEVDIGKECGVVFKDWTEFKPGDHIQQYDEIYQKRYL</sequence>
<dbReference type="InterPro" id="IPR027417">
    <property type="entry name" value="P-loop_NTPase"/>
</dbReference>
<keyword evidence="7" id="KW-0496">Mitochondrion</keyword>
<feature type="region of interest" description="Disordered" evidence="11">
    <location>
        <begin position="795"/>
        <end position="815"/>
    </location>
</feature>
<name>N1J4X1_BLUG1</name>
<dbReference type="InterPro" id="IPR015760">
    <property type="entry name" value="TIF_IF2"/>
</dbReference>
<dbReference type="CDD" id="cd03702">
    <property type="entry name" value="IF2_mtIF2_II"/>
    <property type="match status" value="1"/>
</dbReference>
<dbReference type="InterPro" id="IPR053905">
    <property type="entry name" value="EF-G-like_DII"/>
</dbReference>
<feature type="region of interest" description="Disordered" evidence="11">
    <location>
        <begin position="518"/>
        <end position="538"/>
    </location>
</feature>
<gene>
    <name evidence="13" type="ORF">BGHDH14_bgh05625</name>
</gene>
<dbReference type="Pfam" id="PF00009">
    <property type="entry name" value="GTP_EFTU"/>
    <property type="match status" value="1"/>
</dbReference>
<evidence type="ECO:0000256" key="2">
    <source>
        <dbReference type="ARBA" id="ARBA00007733"/>
    </source>
</evidence>
<dbReference type="SUPFAM" id="SSF52540">
    <property type="entry name" value="P-loop containing nucleoside triphosphate hydrolases"/>
    <property type="match status" value="1"/>
</dbReference>
<evidence type="ECO:0000256" key="11">
    <source>
        <dbReference type="SAM" id="MobiDB-lite"/>
    </source>
</evidence>
<dbReference type="InterPro" id="IPR023115">
    <property type="entry name" value="TIF_IF2_dom3"/>
</dbReference>
<evidence type="ECO:0000256" key="6">
    <source>
        <dbReference type="ARBA" id="ARBA00022946"/>
    </source>
</evidence>
<dbReference type="SUPFAM" id="SSF50447">
    <property type="entry name" value="Translation proteins"/>
    <property type="match status" value="2"/>
</dbReference>
<evidence type="ECO:0000256" key="7">
    <source>
        <dbReference type="ARBA" id="ARBA00023128"/>
    </source>
</evidence>
<evidence type="ECO:0000256" key="10">
    <source>
        <dbReference type="ARBA" id="ARBA00044200"/>
    </source>
</evidence>